<dbReference type="OrthoDB" id="2404451at2759"/>
<sequence length="878" mass="99532">MIRQTLIQAAILQQNSRNLQCLNPPKPIPGTPPFACNEAPDNLDNLFAEDIPPTKPNMWQEILHNCIYYDSNREVVLLDDGTGTQTGTNQLEELDDISLITLLDCLGNLDMSTYGLLGEEIMDAKNIIELVVEAHTFLKDEDFDKLSSFDLYVRYKPSKALFAKLIKRYQPIDSPKGTQIPSIKRLRTHAQDLLGLAASQHHFCVNSCVAFIGYLDHLQACPVCHELRFDLAGKPRNHFTSIPLIPQLRALFTCPITAKKMRYQDKYINNNGTIANIFDLLWYLELRNLFVTIDGKTMPYKYFQDAHEIALGIAMDGTCPFKRCNNTCWPILIINYNLPPNKRTLIENMICVGVIPGPKCPSNINLFLQPLINKLCDLARGVAAVNVNQHQLFALCAHLLIIFGNIPALMKILEFVGHNGCLPCQFCLMPTVPGPTLGGGSHCYCPLHQPNGSQMDPLNLPLRKHNQCTATGLKVLKAKNTAEQKQLATESGIKGVTLFACVPSVSILRSFPVDLMHMVWQNLIPQLIELWTGDFNNLDAGLKDYHLRLNAWNTFCDTCVPSKRTMPGSFGCPVPNPRKPSHFIAESWNILTTQMAPLLLYKWFSDKQYYRHFVQLVRLLRLVISFDLPHDKIQEIRQGLAKWVEEYKQWYQLVDKTPFTGQKQAEEFDGATLVCGYPLALLLSPHSTLLPVNQHLRQQIVRYLTTSFEILSDVAKELIPDKLEQWGRLWIGNRGNEVHARGYHKLCSNRRDAAFVCYKLMVDQDANLVLANKRLKEESQYGKLQHVFVMTIPPKTPNINPSCKKNQYLLLAQIYKAPVESNKIEGKKLIWYKGKLGTGEVVNVSTIQCAVGCIKDGNRWWIVDRSADNTFAYPEFID</sequence>
<gene>
    <name evidence="1" type="ORF">RHS03_06468</name>
</gene>
<proteinExistence type="predicted"/>
<comment type="caution">
    <text evidence="1">The sequence shown here is derived from an EMBL/GenBank/DDBJ whole genome shotgun (WGS) entry which is preliminary data.</text>
</comment>
<evidence type="ECO:0000313" key="2">
    <source>
        <dbReference type="Proteomes" id="UP000602905"/>
    </source>
</evidence>
<protein>
    <submittedName>
        <fullName evidence="1">Transposase family tnp2</fullName>
    </submittedName>
</protein>
<dbReference type="InterPro" id="IPR004242">
    <property type="entry name" value="Transposase_21"/>
</dbReference>
<dbReference type="Proteomes" id="UP000602905">
    <property type="component" value="Unassembled WGS sequence"/>
</dbReference>
<accession>A0A8H7HMN4</accession>
<dbReference type="EMBL" id="JACYCD010000138">
    <property type="protein sequence ID" value="KAF8701740.1"/>
    <property type="molecule type" value="Genomic_DNA"/>
</dbReference>
<organism evidence="1 2">
    <name type="scientific">Rhizoctonia solani</name>
    <dbReference type="NCBI Taxonomy" id="456999"/>
    <lineage>
        <taxon>Eukaryota</taxon>
        <taxon>Fungi</taxon>
        <taxon>Dikarya</taxon>
        <taxon>Basidiomycota</taxon>
        <taxon>Agaricomycotina</taxon>
        <taxon>Agaricomycetes</taxon>
        <taxon>Cantharellales</taxon>
        <taxon>Ceratobasidiaceae</taxon>
        <taxon>Rhizoctonia</taxon>
    </lineage>
</organism>
<dbReference type="PANTHER" id="PTHR46579:SF1">
    <property type="entry name" value="F5_8 TYPE C DOMAIN-CONTAINING PROTEIN"/>
    <property type="match status" value="1"/>
</dbReference>
<dbReference type="Pfam" id="PF02992">
    <property type="entry name" value="Transposase_21"/>
    <property type="match status" value="1"/>
</dbReference>
<reference evidence="1" key="1">
    <citation type="submission" date="2020-09" db="EMBL/GenBank/DDBJ databases">
        <title>Comparative genome analyses of four rice-infecting Rhizoctonia solani isolates reveal extensive enrichment of homogalacturonan modification genes.</title>
        <authorList>
            <person name="Lee D.-Y."/>
            <person name="Jeon J."/>
            <person name="Kim K.-T."/>
            <person name="Cheong K."/>
            <person name="Song H."/>
            <person name="Choi G."/>
            <person name="Ko J."/>
            <person name="Opiyo S.O."/>
            <person name="Zuo S."/>
            <person name="Madhav S."/>
            <person name="Lee Y.-H."/>
            <person name="Wang G.-L."/>
        </authorList>
    </citation>
    <scope>NUCLEOTIDE SEQUENCE</scope>
    <source>
        <strain evidence="1">AG1-IA WGL</strain>
    </source>
</reference>
<dbReference type="AlphaFoldDB" id="A0A8H7HMN4"/>
<name>A0A8H7HMN4_9AGAM</name>
<feature type="non-terminal residue" evidence="1">
    <location>
        <position position="878"/>
    </location>
</feature>
<evidence type="ECO:0000313" key="1">
    <source>
        <dbReference type="EMBL" id="KAF8701740.1"/>
    </source>
</evidence>
<dbReference type="PANTHER" id="PTHR46579">
    <property type="entry name" value="F5/8 TYPE C DOMAIN-CONTAINING PROTEIN-RELATED"/>
    <property type="match status" value="1"/>
</dbReference>